<feature type="non-terminal residue" evidence="2">
    <location>
        <position position="267"/>
    </location>
</feature>
<protein>
    <submittedName>
        <fullName evidence="2">Uncharacterized protein</fullName>
    </submittedName>
</protein>
<feature type="non-terminal residue" evidence="2">
    <location>
        <position position="1"/>
    </location>
</feature>
<sequence length="267" mass="27925">PPPPHPGPPPPPTLPPPPSPPPPDLAVFDSAFCHKAYSERLSCTVSMTLQQLPSVVALTFNMSDGSNYQQQYVSSSSKMTYTAIFVAFSPLGTVTAVVQIGIPFQVGPYPIRDDSLPPPPPNPSPPPPPPPPTPVTLSSAMCQGLESDLCRCQVKVTTSDLLALLHIIYRIGGAEETHIYAPADLITISTKTFTSTSSCMEGKIVGYGVDNDGDELWATPVDINPFPPPPPLPPSAPAPAPQPTPRPTPPGSGPPPSPPPAPSPLPP</sequence>
<feature type="region of interest" description="Disordered" evidence="1">
    <location>
        <begin position="109"/>
        <end position="137"/>
    </location>
</feature>
<feature type="compositionally biased region" description="Pro residues" evidence="1">
    <location>
        <begin position="225"/>
        <end position="267"/>
    </location>
</feature>
<organism evidence="2">
    <name type="scientific">Auxenochlorella protothecoides</name>
    <name type="common">Green microalga</name>
    <name type="synonym">Chlorella protothecoides</name>
    <dbReference type="NCBI Taxonomy" id="3075"/>
    <lineage>
        <taxon>Eukaryota</taxon>
        <taxon>Viridiplantae</taxon>
        <taxon>Chlorophyta</taxon>
        <taxon>core chlorophytes</taxon>
        <taxon>Trebouxiophyceae</taxon>
        <taxon>Chlorellales</taxon>
        <taxon>Chlorellaceae</taxon>
        <taxon>Auxenochlorella</taxon>
    </lineage>
</organism>
<accession>A0A1D1ZRP0</accession>
<feature type="compositionally biased region" description="Pro residues" evidence="1">
    <location>
        <begin position="116"/>
        <end position="134"/>
    </location>
</feature>
<evidence type="ECO:0000313" key="2">
    <source>
        <dbReference type="EMBL" id="JAT69628.1"/>
    </source>
</evidence>
<name>A0A1D1ZRP0_AUXPR</name>
<evidence type="ECO:0000256" key="1">
    <source>
        <dbReference type="SAM" id="MobiDB-lite"/>
    </source>
</evidence>
<feature type="region of interest" description="Disordered" evidence="1">
    <location>
        <begin position="1"/>
        <end position="22"/>
    </location>
</feature>
<dbReference type="EMBL" id="GDKF01008994">
    <property type="protein sequence ID" value="JAT69628.1"/>
    <property type="molecule type" value="Transcribed_RNA"/>
</dbReference>
<reference evidence="2" key="1">
    <citation type="submission" date="2015-08" db="EMBL/GenBank/DDBJ databases">
        <authorList>
            <person name="Babu N.S."/>
            <person name="Beckwith C.J."/>
            <person name="Beseler K.G."/>
            <person name="Brison A."/>
            <person name="Carone J.V."/>
            <person name="Caskin T.P."/>
            <person name="Diamond M."/>
            <person name="Durham M.E."/>
            <person name="Foxe J.M."/>
            <person name="Go M."/>
            <person name="Henderson B.A."/>
            <person name="Jones I.B."/>
            <person name="McGettigan J.A."/>
            <person name="Micheletti S.J."/>
            <person name="Nasrallah M.E."/>
            <person name="Ortiz D."/>
            <person name="Piller C.R."/>
            <person name="Privatt S.R."/>
            <person name="Schneider S.L."/>
            <person name="Sharp S."/>
            <person name="Smith T.C."/>
            <person name="Stanton J.D."/>
            <person name="Ullery H.E."/>
            <person name="Wilson R.J."/>
            <person name="Serrano M.G."/>
            <person name="Buck G."/>
            <person name="Lee V."/>
            <person name="Wang Y."/>
            <person name="Carvalho R."/>
            <person name="Voegtly L."/>
            <person name="Shi R."/>
            <person name="Duckworth R."/>
            <person name="Johnson A."/>
            <person name="Loviza R."/>
            <person name="Walstead R."/>
            <person name="Shah Z."/>
            <person name="Kiflezghi M."/>
            <person name="Wade K."/>
            <person name="Ball S.L."/>
            <person name="Bradley K.W."/>
            <person name="Asai D.J."/>
            <person name="Bowman C.A."/>
            <person name="Russell D.A."/>
            <person name="Pope W.H."/>
            <person name="Jacobs-Sera D."/>
            <person name="Hendrix R.W."/>
            <person name="Hatfull G.F."/>
        </authorList>
    </citation>
    <scope>NUCLEOTIDE SEQUENCE</scope>
</reference>
<feature type="region of interest" description="Disordered" evidence="1">
    <location>
        <begin position="219"/>
        <end position="267"/>
    </location>
</feature>
<gene>
    <name evidence="2" type="ORF">g.17853</name>
</gene>
<dbReference type="AlphaFoldDB" id="A0A1D1ZRP0"/>
<proteinExistence type="predicted"/>